<keyword evidence="2" id="KW-1185">Reference proteome</keyword>
<protein>
    <submittedName>
        <fullName evidence="1">11617_t:CDS:1</fullName>
    </submittedName>
</protein>
<feature type="non-terminal residue" evidence="1">
    <location>
        <position position="123"/>
    </location>
</feature>
<feature type="non-terminal residue" evidence="1">
    <location>
        <position position="1"/>
    </location>
</feature>
<name>A0ACA9R3X6_9GLOM</name>
<gene>
    <name evidence="1" type="ORF">SPELUC_LOCUS16081</name>
</gene>
<accession>A0ACA9R3X6</accession>
<organism evidence="1 2">
    <name type="scientific">Cetraspora pellucida</name>
    <dbReference type="NCBI Taxonomy" id="1433469"/>
    <lineage>
        <taxon>Eukaryota</taxon>
        <taxon>Fungi</taxon>
        <taxon>Fungi incertae sedis</taxon>
        <taxon>Mucoromycota</taxon>
        <taxon>Glomeromycotina</taxon>
        <taxon>Glomeromycetes</taxon>
        <taxon>Diversisporales</taxon>
        <taxon>Gigasporaceae</taxon>
        <taxon>Cetraspora</taxon>
    </lineage>
</organism>
<reference evidence="1" key="1">
    <citation type="submission" date="2021-06" db="EMBL/GenBank/DDBJ databases">
        <authorList>
            <person name="Kallberg Y."/>
            <person name="Tangrot J."/>
            <person name="Rosling A."/>
        </authorList>
    </citation>
    <scope>NUCLEOTIDE SEQUENCE</scope>
    <source>
        <strain evidence="1">28 12/20/2015</strain>
    </source>
</reference>
<sequence>GSRESVYDVEFYRIISNWLGGFTITGQWHLKYRATTATKQELKEHYERALLYDNKLLADETWVVHFTCEKNAILDPCWPTKSQLQKGLRVVYIWHDLNFTKIRMIACWWNNNTKHVTDVEEIM</sequence>
<evidence type="ECO:0000313" key="2">
    <source>
        <dbReference type="Proteomes" id="UP000789366"/>
    </source>
</evidence>
<dbReference type="Proteomes" id="UP000789366">
    <property type="component" value="Unassembled WGS sequence"/>
</dbReference>
<evidence type="ECO:0000313" key="1">
    <source>
        <dbReference type="EMBL" id="CAG8776273.1"/>
    </source>
</evidence>
<comment type="caution">
    <text evidence="1">The sequence shown here is derived from an EMBL/GenBank/DDBJ whole genome shotgun (WGS) entry which is preliminary data.</text>
</comment>
<dbReference type="EMBL" id="CAJVPW010057319">
    <property type="protein sequence ID" value="CAG8776273.1"/>
    <property type="molecule type" value="Genomic_DNA"/>
</dbReference>
<proteinExistence type="predicted"/>